<reference evidence="1" key="1">
    <citation type="submission" date="2018-02" db="EMBL/GenBank/DDBJ databases">
        <title>Rhizophora mucronata_Transcriptome.</title>
        <authorList>
            <person name="Meera S.P."/>
            <person name="Sreeshan A."/>
            <person name="Augustine A."/>
        </authorList>
    </citation>
    <scope>NUCLEOTIDE SEQUENCE</scope>
    <source>
        <tissue evidence="1">Leaf</tissue>
    </source>
</reference>
<accession>A0A2P2QVM1</accession>
<proteinExistence type="predicted"/>
<protein>
    <submittedName>
        <fullName evidence="1">Uncharacterized protein</fullName>
    </submittedName>
</protein>
<evidence type="ECO:0000313" key="1">
    <source>
        <dbReference type="EMBL" id="MBX70997.1"/>
    </source>
</evidence>
<name>A0A2P2QVM1_RHIMU</name>
<sequence length="40" mass="4370">MSPSQSWMTGTAVMACINARARVKQKLQQTEMQLATISTA</sequence>
<dbReference type="EMBL" id="GGEC01090513">
    <property type="protein sequence ID" value="MBX70997.1"/>
    <property type="molecule type" value="Transcribed_RNA"/>
</dbReference>
<organism evidence="1">
    <name type="scientific">Rhizophora mucronata</name>
    <name type="common">Asiatic mangrove</name>
    <dbReference type="NCBI Taxonomy" id="61149"/>
    <lineage>
        <taxon>Eukaryota</taxon>
        <taxon>Viridiplantae</taxon>
        <taxon>Streptophyta</taxon>
        <taxon>Embryophyta</taxon>
        <taxon>Tracheophyta</taxon>
        <taxon>Spermatophyta</taxon>
        <taxon>Magnoliopsida</taxon>
        <taxon>eudicotyledons</taxon>
        <taxon>Gunneridae</taxon>
        <taxon>Pentapetalae</taxon>
        <taxon>rosids</taxon>
        <taxon>fabids</taxon>
        <taxon>Malpighiales</taxon>
        <taxon>Rhizophoraceae</taxon>
        <taxon>Rhizophora</taxon>
    </lineage>
</organism>
<dbReference type="AlphaFoldDB" id="A0A2P2QVM1"/>